<name>A0A1Q9CDP9_SYMMI</name>
<keyword evidence="2" id="KW-0812">Transmembrane</keyword>
<dbReference type="Proteomes" id="UP000186817">
    <property type="component" value="Unassembled WGS sequence"/>
</dbReference>
<sequence length="339" mass="37806">MIVRKRLLNPDRFHKVVLFGVEDPSTEEPRVVVGSIRATAAAELFAMAAAPLALGALDFPGAVSWENRQFSPRVQVPFGKKRHGDLGGFHRVDYLLTELASWEVLLTETSKLDSEVLDVICVRVIAIIFRNFNDGIMFYLILLLSFCLVGTNVQQVWWAGGLGMGFRINPAHMELLMVLTQVQRWSQLLVVMMQMDFRGGQANARCKCTTAKALTFAASDWDQDVEEETTWKRSARSALRGSDASKARSDAPADPSNARPGVIQSFLPLLDGRNSADSRRKEEALVASLAGLAKIYAGRQGQKDEQYSCFRSKYTQGSEEFSIWNVTWNRPAATDRKVE</sequence>
<protein>
    <submittedName>
        <fullName evidence="3">Uncharacterized protein</fullName>
    </submittedName>
</protein>
<evidence type="ECO:0000256" key="2">
    <source>
        <dbReference type="SAM" id="Phobius"/>
    </source>
</evidence>
<accession>A0A1Q9CDP9</accession>
<evidence type="ECO:0000256" key="1">
    <source>
        <dbReference type="SAM" id="MobiDB-lite"/>
    </source>
</evidence>
<dbReference type="EMBL" id="LSRX01001320">
    <property type="protein sequence ID" value="OLP81042.1"/>
    <property type="molecule type" value="Genomic_DNA"/>
</dbReference>
<feature type="transmembrane region" description="Helical" evidence="2">
    <location>
        <begin position="136"/>
        <end position="158"/>
    </location>
</feature>
<organism evidence="3 4">
    <name type="scientific">Symbiodinium microadriaticum</name>
    <name type="common">Dinoflagellate</name>
    <name type="synonym">Zooxanthella microadriatica</name>
    <dbReference type="NCBI Taxonomy" id="2951"/>
    <lineage>
        <taxon>Eukaryota</taxon>
        <taxon>Sar</taxon>
        <taxon>Alveolata</taxon>
        <taxon>Dinophyceae</taxon>
        <taxon>Suessiales</taxon>
        <taxon>Symbiodiniaceae</taxon>
        <taxon>Symbiodinium</taxon>
    </lineage>
</organism>
<gene>
    <name evidence="3" type="ORF">AK812_SmicGene38487</name>
</gene>
<proteinExistence type="predicted"/>
<evidence type="ECO:0000313" key="4">
    <source>
        <dbReference type="Proteomes" id="UP000186817"/>
    </source>
</evidence>
<evidence type="ECO:0000313" key="3">
    <source>
        <dbReference type="EMBL" id="OLP81042.1"/>
    </source>
</evidence>
<dbReference type="AlphaFoldDB" id="A0A1Q9CDP9"/>
<feature type="region of interest" description="Disordered" evidence="1">
    <location>
        <begin position="236"/>
        <end position="260"/>
    </location>
</feature>
<keyword evidence="4" id="KW-1185">Reference proteome</keyword>
<comment type="caution">
    <text evidence="3">The sequence shown here is derived from an EMBL/GenBank/DDBJ whole genome shotgun (WGS) entry which is preliminary data.</text>
</comment>
<keyword evidence="2" id="KW-0472">Membrane</keyword>
<keyword evidence="2" id="KW-1133">Transmembrane helix</keyword>
<reference evidence="3 4" key="1">
    <citation type="submission" date="2016-02" db="EMBL/GenBank/DDBJ databases">
        <title>Genome analysis of coral dinoflagellate symbionts highlights evolutionary adaptations to a symbiotic lifestyle.</title>
        <authorList>
            <person name="Aranda M."/>
            <person name="Li Y."/>
            <person name="Liew Y.J."/>
            <person name="Baumgarten S."/>
            <person name="Simakov O."/>
            <person name="Wilson M."/>
            <person name="Piel J."/>
            <person name="Ashoor H."/>
            <person name="Bougouffa S."/>
            <person name="Bajic V.B."/>
            <person name="Ryu T."/>
            <person name="Ravasi T."/>
            <person name="Bayer T."/>
            <person name="Micklem G."/>
            <person name="Kim H."/>
            <person name="Bhak J."/>
            <person name="Lajeunesse T.C."/>
            <person name="Voolstra C.R."/>
        </authorList>
    </citation>
    <scope>NUCLEOTIDE SEQUENCE [LARGE SCALE GENOMIC DNA]</scope>
    <source>
        <strain evidence="3 4">CCMP2467</strain>
    </source>
</reference>